<accession>A0ACC1CM43</accession>
<gene>
    <name evidence="1" type="ORF">K1T71_011709</name>
</gene>
<protein>
    <submittedName>
        <fullName evidence="1">Uncharacterized protein</fullName>
    </submittedName>
</protein>
<name>A0ACC1CM43_9NEOP</name>
<dbReference type="EMBL" id="CM034407">
    <property type="protein sequence ID" value="KAJ0172570.1"/>
    <property type="molecule type" value="Genomic_DNA"/>
</dbReference>
<keyword evidence="2" id="KW-1185">Reference proteome</keyword>
<evidence type="ECO:0000313" key="1">
    <source>
        <dbReference type="EMBL" id="KAJ0172570.1"/>
    </source>
</evidence>
<proteinExistence type="predicted"/>
<dbReference type="Proteomes" id="UP000824533">
    <property type="component" value="Linkage Group LG21"/>
</dbReference>
<reference evidence="1 2" key="1">
    <citation type="journal article" date="2021" name="Front. Genet.">
        <title>Chromosome-Level Genome Assembly Reveals Significant Gene Expansion in the Toll and IMD Signaling Pathways of Dendrolimus kikuchii.</title>
        <authorList>
            <person name="Zhou J."/>
            <person name="Wu P."/>
            <person name="Xiong Z."/>
            <person name="Liu N."/>
            <person name="Zhao N."/>
            <person name="Ji M."/>
            <person name="Qiu Y."/>
            <person name="Yang B."/>
        </authorList>
    </citation>
    <scope>NUCLEOTIDE SEQUENCE [LARGE SCALE GENOMIC DNA]</scope>
    <source>
        <strain evidence="1">Ann1</strain>
    </source>
</reference>
<comment type="caution">
    <text evidence="1">The sequence shown here is derived from an EMBL/GenBank/DDBJ whole genome shotgun (WGS) entry which is preliminary data.</text>
</comment>
<sequence length="215" mass="24858">MGLSDFSPKDAYLKVRSLKSTYAQEIKKIKKTSNSVSSDGISNVYSPKVRWFYILHKALLAVNAAEDYGELTCSFETIYPEAEQTEYLENEDEVQTTNEENIDSKLDESKPKLFRKRPKKLLLIKEQRSLKDCHNLLTKVQNVANSMSKHQEQHEHEFDIFGKSIAAQLKNMPLDTAIEAQMFMQNYLSELRLRTLQTTMYNERSSSSHSNYNIS</sequence>
<evidence type="ECO:0000313" key="2">
    <source>
        <dbReference type="Proteomes" id="UP000824533"/>
    </source>
</evidence>
<organism evidence="1 2">
    <name type="scientific">Dendrolimus kikuchii</name>
    <dbReference type="NCBI Taxonomy" id="765133"/>
    <lineage>
        <taxon>Eukaryota</taxon>
        <taxon>Metazoa</taxon>
        <taxon>Ecdysozoa</taxon>
        <taxon>Arthropoda</taxon>
        <taxon>Hexapoda</taxon>
        <taxon>Insecta</taxon>
        <taxon>Pterygota</taxon>
        <taxon>Neoptera</taxon>
        <taxon>Endopterygota</taxon>
        <taxon>Lepidoptera</taxon>
        <taxon>Glossata</taxon>
        <taxon>Ditrysia</taxon>
        <taxon>Bombycoidea</taxon>
        <taxon>Lasiocampidae</taxon>
        <taxon>Dendrolimus</taxon>
    </lineage>
</organism>